<protein>
    <submittedName>
        <fullName evidence="2">Uncharacterized protein</fullName>
    </submittedName>
</protein>
<reference evidence="2" key="1">
    <citation type="submission" date="2023-03" db="EMBL/GenBank/DDBJ databases">
        <title>Massive genome expansion in bonnet fungi (Mycena s.s.) driven by repeated elements and novel gene families across ecological guilds.</title>
        <authorList>
            <consortium name="Lawrence Berkeley National Laboratory"/>
            <person name="Harder C.B."/>
            <person name="Miyauchi S."/>
            <person name="Viragh M."/>
            <person name="Kuo A."/>
            <person name="Thoen E."/>
            <person name="Andreopoulos B."/>
            <person name="Lu D."/>
            <person name="Skrede I."/>
            <person name="Drula E."/>
            <person name="Henrissat B."/>
            <person name="Morin E."/>
            <person name="Kohler A."/>
            <person name="Barry K."/>
            <person name="LaButti K."/>
            <person name="Morin E."/>
            <person name="Salamov A."/>
            <person name="Lipzen A."/>
            <person name="Mereny Z."/>
            <person name="Hegedus B."/>
            <person name="Baldrian P."/>
            <person name="Stursova M."/>
            <person name="Weitz H."/>
            <person name="Taylor A."/>
            <person name="Grigoriev I.V."/>
            <person name="Nagy L.G."/>
            <person name="Martin F."/>
            <person name="Kauserud H."/>
        </authorList>
    </citation>
    <scope>NUCLEOTIDE SEQUENCE</scope>
    <source>
        <strain evidence="2">CBHHK067</strain>
    </source>
</reference>
<name>A0AAD7GRN4_MYCRO</name>
<accession>A0AAD7GRN4</accession>
<gene>
    <name evidence="2" type="ORF">B0H17DRAFT_1326833</name>
</gene>
<dbReference type="AlphaFoldDB" id="A0AAD7GRN4"/>
<keyword evidence="3" id="KW-1185">Reference proteome</keyword>
<evidence type="ECO:0000313" key="2">
    <source>
        <dbReference type="EMBL" id="KAJ7703740.1"/>
    </source>
</evidence>
<comment type="caution">
    <text evidence="2">The sequence shown here is derived from an EMBL/GenBank/DDBJ whole genome shotgun (WGS) entry which is preliminary data.</text>
</comment>
<sequence>MDRPVQVRPYVRCCVGPIPVDVSEKPLELVRACAADGVRIHIGRVFGIEVEAVGASSWYETSSGPRVKYDNTMSKYSESLEDGGTRQGTQAAREARMVSFHEGFSIGQQEGAGRRFGRPGSSSVPPGVERGLAPFLSTQVGLLGYSRDPNPDPTLINSGSLSRSHPIAQKETVFDLSITLERLTIFLTPRRRATHA</sequence>
<feature type="region of interest" description="Disordered" evidence="1">
    <location>
        <begin position="109"/>
        <end position="130"/>
    </location>
</feature>
<evidence type="ECO:0000313" key="3">
    <source>
        <dbReference type="Proteomes" id="UP001221757"/>
    </source>
</evidence>
<dbReference type="EMBL" id="JARKIE010000012">
    <property type="protein sequence ID" value="KAJ7703740.1"/>
    <property type="molecule type" value="Genomic_DNA"/>
</dbReference>
<organism evidence="2 3">
    <name type="scientific">Mycena rosella</name>
    <name type="common">Pink bonnet</name>
    <name type="synonym">Agaricus rosellus</name>
    <dbReference type="NCBI Taxonomy" id="1033263"/>
    <lineage>
        <taxon>Eukaryota</taxon>
        <taxon>Fungi</taxon>
        <taxon>Dikarya</taxon>
        <taxon>Basidiomycota</taxon>
        <taxon>Agaricomycotina</taxon>
        <taxon>Agaricomycetes</taxon>
        <taxon>Agaricomycetidae</taxon>
        <taxon>Agaricales</taxon>
        <taxon>Marasmiineae</taxon>
        <taxon>Mycenaceae</taxon>
        <taxon>Mycena</taxon>
    </lineage>
</organism>
<evidence type="ECO:0000256" key="1">
    <source>
        <dbReference type="SAM" id="MobiDB-lite"/>
    </source>
</evidence>
<proteinExistence type="predicted"/>
<dbReference type="Proteomes" id="UP001221757">
    <property type="component" value="Unassembled WGS sequence"/>
</dbReference>